<dbReference type="EMBL" id="CP136707">
    <property type="protein sequence ID" value="WOI35565.1"/>
    <property type="molecule type" value="Genomic_DNA"/>
</dbReference>
<geneLocation type="plasmid" evidence="1 2">
    <name>unnamed4</name>
</geneLocation>
<protein>
    <recommendedName>
        <fullName evidence="3">HTH gntR-type domain-containing protein</fullName>
    </recommendedName>
</protein>
<gene>
    <name evidence="1" type="ORF">R1T40_21805</name>
</gene>
<dbReference type="RefSeq" id="WP_317387194.1">
    <property type="nucleotide sequence ID" value="NZ_CP136707.1"/>
</dbReference>
<evidence type="ECO:0008006" key="3">
    <source>
        <dbReference type="Google" id="ProtNLM"/>
    </source>
</evidence>
<reference evidence="1 2" key="1">
    <citation type="submission" date="2023-10" db="EMBL/GenBank/DDBJ databases">
        <title>Eight complete genome sequences of bacteria isolated from laboratory stock of Giant Kelp gametophytes.</title>
        <authorList>
            <person name="Tolentino B."/>
            <person name="Nuzhdin S."/>
        </authorList>
    </citation>
    <scope>NUCLEOTIDE SEQUENCE [LARGE SCALE GENOMIC DNA]</scope>
    <source>
        <strain evidence="1 2">LC.270.F.C4</strain>
        <plasmid evidence="1 2">unnamed4</plasmid>
    </source>
</reference>
<dbReference type="SUPFAM" id="SSF46785">
    <property type="entry name" value="Winged helix' DNA-binding domain"/>
    <property type="match status" value="1"/>
</dbReference>
<dbReference type="InterPro" id="IPR036388">
    <property type="entry name" value="WH-like_DNA-bd_sf"/>
</dbReference>
<accession>A0ABZ0HN50</accession>
<organism evidence="1 2">
    <name type="scientific">Tritonibacter scottomollicae</name>
    <name type="common">Epibacterium scottomollicae</name>
    <dbReference type="NCBI Taxonomy" id="483013"/>
    <lineage>
        <taxon>Bacteria</taxon>
        <taxon>Pseudomonadati</taxon>
        <taxon>Pseudomonadota</taxon>
        <taxon>Alphaproteobacteria</taxon>
        <taxon>Rhodobacterales</taxon>
        <taxon>Paracoccaceae</taxon>
        <taxon>Tritonibacter</taxon>
    </lineage>
</organism>
<name>A0ABZ0HN50_TRISK</name>
<evidence type="ECO:0000313" key="2">
    <source>
        <dbReference type="Proteomes" id="UP001302666"/>
    </source>
</evidence>
<keyword evidence="2" id="KW-1185">Reference proteome</keyword>
<dbReference type="Gene3D" id="1.10.10.10">
    <property type="entry name" value="Winged helix-like DNA-binding domain superfamily/Winged helix DNA-binding domain"/>
    <property type="match status" value="1"/>
</dbReference>
<sequence>MLSTAIQEGKLTPGTKLPTHRAFAEQFNIALATASWSEGA</sequence>
<proteinExistence type="predicted"/>
<evidence type="ECO:0000313" key="1">
    <source>
        <dbReference type="EMBL" id="WOI35565.1"/>
    </source>
</evidence>
<keyword evidence="1" id="KW-0614">Plasmid</keyword>
<dbReference type="Proteomes" id="UP001302666">
    <property type="component" value="Plasmid unnamed4"/>
</dbReference>
<dbReference type="InterPro" id="IPR036390">
    <property type="entry name" value="WH_DNA-bd_sf"/>
</dbReference>